<dbReference type="InterPro" id="IPR019734">
    <property type="entry name" value="TPR_rpt"/>
</dbReference>
<protein>
    <recommendedName>
        <fullName evidence="4">Tetratricopeptide repeat protein</fullName>
    </recommendedName>
</protein>
<dbReference type="AlphaFoldDB" id="A0A8J8MIS8"/>
<accession>A0A8J8MIS8</accession>
<dbReference type="InterPro" id="IPR011990">
    <property type="entry name" value="TPR-like_helical_dom_sf"/>
</dbReference>
<proteinExistence type="predicted"/>
<gene>
    <name evidence="2" type="ORF">HZI73_06720</name>
</gene>
<dbReference type="SMART" id="SM00028">
    <property type="entry name" value="TPR"/>
    <property type="match status" value="2"/>
</dbReference>
<dbReference type="Pfam" id="PF13181">
    <property type="entry name" value="TPR_8"/>
    <property type="match status" value="2"/>
</dbReference>
<organism evidence="2 3">
    <name type="scientific">Vallitalea pronyensis</name>
    <dbReference type="NCBI Taxonomy" id="1348613"/>
    <lineage>
        <taxon>Bacteria</taxon>
        <taxon>Bacillati</taxon>
        <taxon>Bacillota</taxon>
        <taxon>Clostridia</taxon>
        <taxon>Lachnospirales</taxon>
        <taxon>Vallitaleaceae</taxon>
        <taxon>Vallitalea</taxon>
    </lineage>
</organism>
<dbReference type="KEGG" id="vpy:HZI73_06720"/>
<sequence>MRDNMIRFYDTSGNEMYVTKEKYIETILPHNIQQSWHNSDKLYQLIVMSLTDEIYQEMIKPAKRLKAIDTIPERAYTILGIVYMKNNQLKKAEKILKKYCRKYEETGSILTNLAKVYYEMGNEALGITTLEKAIQIDPNQDNGLAWYLSILNQKYDKAYVQSVLETLCELPKAWRPRLYLGSNKLADGQLEEGYDIFQSIIEDKHIYPESLKVIAGELGKAKLYEEALELLEPIYNIQKHDVATGLNMLNIYYHSKHYKSALILIDKLRNSGRVDLYKYLDEYREKIEKEQE</sequence>
<dbReference type="PROSITE" id="PS50005">
    <property type="entry name" value="TPR"/>
    <property type="match status" value="1"/>
</dbReference>
<reference evidence="2" key="1">
    <citation type="submission" date="2020-07" db="EMBL/GenBank/DDBJ databases">
        <title>Vallitalea pronyensis genome.</title>
        <authorList>
            <person name="Postec A."/>
        </authorList>
    </citation>
    <scope>NUCLEOTIDE SEQUENCE</scope>
    <source>
        <strain evidence="2">FatNI3</strain>
    </source>
</reference>
<evidence type="ECO:0000313" key="3">
    <source>
        <dbReference type="Proteomes" id="UP000683246"/>
    </source>
</evidence>
<keyword evidence="1" id="KW-0802">TPR repeat</keyword>
<dbReference type="EMBL" id="CP058649">
    <property type="protein sequence ID" value="QUI22013.1"/>
    <property type="molecule type" value="Genomic_DNA"/>
</dbReference>
<dbReference type="Proteomes" id="UP000683246">
    <property type="component" value="Chromosome"/>
</dbReference>
<dbReference type="Gene3D" id="1.25.40.10">
    <property type="entry name" value="Tetratricopeptide repeat domain"/>
    <property type="match status" value="2"/>
</dbReference>
<evidence type="ECO:0000256" key="1">
    <source>
        <dbReference type="PROSITE-ProRule" id="PRU00339"/>
    </source>
</evidence>
<evidence type="ECO:0000313" key="2">
    <source>
        <dbReference type="EMBL" id="QUI22013.1"/>
    </source>
</evidence>
<keyword evidence="3" id="KW-1185">Reference proteome</keyword>
<dbReference type="SUPFAM" id="SSF48452">
    <property type="entry name" value="TPR-like"/>
    <property type="match status" value="1"/>
</dbReference>
<name>A0A8J8MIS8_9FIRM</name>
<dbReference type="RefSeq" id="WP_212697488.1">
    <property type="nucleotide sequence ID" value="NZ_CP058649.1"/>
</dbReference>
<feature type="repeat" description="TPR" evidence="1">
    <location>
        <begin position="107"/>
        <end position="140"/>
    </location>
</feature>
<evidence type="ECO:0008006" key="4">
    <source>
        <dbReference type="Google" id="ProtNLM"/>
    </source>
</evidence>